<name>A0A7S3N817_9SPIT</name>
<dbReference type="EMBL" id="HBII01013116">
    <property type="protein sequence ID" value="CAE0346660.1"/>
    <property type="molecule type" value="Transcribed_RNA"/>
</dbReference>
<organism evidence="10">
    <name type="scientific">Euplotes harpa</name>
    <dbReference type="NCBI Taxonomy" id="151035"/>
    <lineage>
        <taxon>Eukaryota</taxon>
        <taxon>Sar</taxon>
        <taxon>Alveolata</taxon>
        <taxon>Ciliophora</taxon>
        <taxon>Intramacronucleata</taxon>
        <taxon>Spirotrichea</taxon>
        <taxon>Hypotrichia</taxon>
        <taxon>Euplotida</taxon>
        <taxon>Euplotidae</taxon>
        <taxon>Euplotes</taxon>
    </lineage>
</organism>
<dbReference type="EMBL" id="HBII01013117">
    <property type="protein sequence ID" value="CAE0346661.1"/>
    <property type="molecule type" value="Transcribed_RNA"/>
</dbReference>
<dbReference type="GO" id="GO:0005765">
    <property type="term" value="C:lysosomal membrane"/>
    <property type="evidence" value="ECO:0007669"/>
    <property type="project" value="UniProtKB-SubCell"/>
</dbReference>
<evidence type="ECO:0000259" key="9">
    <source>
        <dbReference type="PROSITE" id="PS50850"/>
    </source>
</evidence>
<dbReference type="Gene3D" id="1.20.1250.20">
    <property type="entry name" value="MFS general substrate transporter like domains"/>
    <property type="match status" value="1"/>
</dbReference>
<evidence type="ECO:0000256" key="1">
    <source>
        <dbReference type="ARBA" id="ARBA00004155"/>
    </source>
</evidence>
<keyword evidence="5 8" id="KW-1133">Transmembrane helix</keyword>
<keyword evidence="4 8" id="KW-0812">Transmembrane</keyword>
<evidence type="ECO:0000313" key="10">
    <source>
        <dbReference type="EMBL" id="CAE0346660.1"/>
    </source>
</evidence>
<keyword evidence="6 8" id="KW-0472">Membrane</keyword>
<dbReference type="PROSITE" id="PS50850">
    <property type="entry name" value="MFS"/>
    <property type="match status" value="1"/>
</dbReference>
<evidence type="ECO:0000256" key="6">
    <source>
        <dbReference type="ARBA" id="ARBA00023136"/>
    </source>
</evidence>
<evidence type="ECO:0000256" key="3">
    <source>
        <dbReference type="ARBA" id="ARBA00022448"/>
    </source>
</evidence>
<evidence type="ECO:0000256" key="5">
    <source>
        <dbReference type="ARBA" id="ARBA00022989"/>
    </source>
</evidence>
<sequence length="128" mass="13738">MLFTAHTLFLSLAPCDQCYEGLVPLILMGIAYSIYAAALWPMIPIVIREESLGTAFGITLAIQNAGLAFGPNIVGLLKNLTDGYSVVSVFFMSVTAIGILSGIVLYFVNIRDHNNVLQKSTKAIANGE</sequence>
<comment type="subcellular location">
    <subcellularLocation>
        <location evidence="1">Lysosome membrane</location>
        <topology evidence="1">Multi-pass membrane protein</topology>
    </subcellularLocation>
</comment>
<keyword evidence="3" id="KW-0813">Transport</keyword>
<evidence type="ECO:0000256" key="7">
    <source>
        <dbReference type="ARBA" id="ARBA00023228"/>
    </source>
</evidence>
<accession>A0A7S3N817</accession>
<feature type="transmembrane region" description="Helical" evidence="8">
    <location>
        <begin position="25"/>
        <end position="43"/>
    </location>
</feature>
<keyword evidence="7" id="KW-0458">Lysosome</keyword>
<dbReference type="InterPro" id="IPR052187">
    <property type="entry name" value="MFSD1"/>
</dbReference>
<dbReference type="SUPFAM" id="SSF103473">
    <property type="entry name" value="MFS general substrate transporter"/>
    <property type="match status" value="1"/>
</dbReference>
<dbReference type="GO" id="GO:0022857">
    <property type="term" value="F:transmembrane transporter activity"/>
    <property type="evidence" value="ECO:0007669"/>
    <property type="project" value="InterPro"/>
</dbReference>
<dbReference type="PANTHER" id="PTHR23512:SF3">
    <property type="entry name" value="MAJOR FACILITATOR SUPERFAMILY DOMAIN-CONTAINING PROTEIN 1"/>
    <property type="match status" value="1"/>
</dbReference>
<feature type="domain" description="Major facilitator superfamily (MFS) profile" evidence="9">
    <location>
        <begin position="1"/>
        <end position="128"/>
    </location>
</feature>
<dbReference type="PANTHER" id="PTHR23512">
    <property type="entry name" value="MAJOR FACILITATOR SUPERFAMILY DOMAIN-CONTAINING PROTEIN 1"/>
    <property type="match status" value="1"/>
</dbReference>
<proteinExistence type="inferred from homology"/>
<comment type="similarity">
    <text evidence="2">Belongs to the major facilitator superfamily.</text>
</comment>
<protein>
    <recommendedName>
        <fullName evidence="9">Major facilitator superfamily (MFS) profile domain-containing protein</fullName>
    </recommendedName>
</protein>
<dbReference type="InterPro" id="IPR020846">
    <property type="entry name" value="MFS_dom"/>
</dbReference>
<evidence type="ECO:0000256" key="8">
    <source>
        <dbReference type="SAM" id="Phobius"/>
    </source>
</evidence>
<reference evidence="10" key="1">
    <citation type="submission" date="2021-01" db="EMBL/GenBank/DDBJ databases">
        <authorList>
            <person name="Corre E."/>
            <person name="Pelletier E."/>
            <person name="Niang G."/>
            <person name="Scheremetjew M."/>
            <person name="Finn R."/>
            <person name="Kale V."/>
            <person name="Holt S."/>
            <person name="Cochrane G."/>
            <person name="Meng A."/>
            <person name="Brown T."/>
            <person name="Cohen L."/>
        </authorList>
    </citation>
    <scope>NUCLEOTIDE SEQUENCE</scope>
    <source>
        <strain evidence="10">FSP1.4</strain>
    </source>
</reference>
<evidence type="ECO:0000256" key="4">
    <source>
        <dbReference type="ARBA" id="ARBA00022692"/>
    </source>
</evidence>
<evidence type="ECO:0000256" key="2">
    <source>
        <dbReference type="ARBA" id="ARBA00008335"/>
    </source>
</evidence>
<dbReference type="InterPro" id="IPR036259">
    <property type="entry name" value="MFS_trans_sf"/>
</dbReference>
<gene>
    <name evidence="10" type="ORF">EHAR0213_LOCUS5570</name>
    <name evidence="11" type="ORF">EHAR0213_LOCUS5571</name>
</gene>
<feature type="transmembrane region" description="Helical" evidence="8">
    <location>
        <begin position="83"/>
        <end position="108"/>
    </location>
</feature>
<dbReference type="AlphaFoldDB" id="A0A7S3N817"/>
<feature type="transmembrane region" description="Helical" evidence="8">
    <location>
        <begin position="55"/>
        <end position="77"/>
    </location>
</feature>
<evidence type="ECO:0000313" key="11">
    <source>
        <dbReference type="EMBL" id="CAE0346661.1"/>
    </source>
</evidence>